<reference evidence="1 2" key="1">
    <citation type="submission" date="2020-10" db="EMBL/GenBank/DDBJ databases">
        <title>Sequencing the genomes of 1000 actinobacteria strains.</title>
        <authorList>
            <person name="Klenk H.-P."/>
        </authorList>
    </citation>
    <scope>NUCLEOTIDE SEQUENCE [LARGE SCALE GENOMIC DNA]</scope>
    <source>
        <strain evidence="1 2">DSM 15666</strain>
    </source>
</reference>
<dbReference type="Proteomes" id="UP000643525">
    <property type="component" value="Unassembled WGS sequence"/>
</dbReference>
<evidence type="ECO:0000313" key="2">
    <source>
        <dbReference type="Proteomes" id="UP000643525"/>
    </source>
</evidence>
<comment type="caution">
    <text evidence="1">The sequence shown here is derived from an EMBL/GenBank/DDBJ whole genome shotgun (WGS) entry which is preliminary data.</text>
</comment>
<organism evidence="1 2">
    <name type="scientific">Nesterenkonia lutea</name>
    <dbReference type="NCBI Taxonomy" id="272919"/>
    <lineage>
        <taxon>Bacteria</taxon>
        <taxon>Bacillati</taxon>
        <taxon>Actinomycetota</taxon>
        <taxon>Actinomycetes</taxon>
        <taxon>Micrococcales</taxon>
        <taxon>Micrococcaceae</taxon>
        <taxon>Nesterenkonia</taxon>
    </lineage>
</organism>
<gene>
    <name evidence="1" type="ORF">H4W27_001410</name>
</gene>
<sequence length="49" mass="5778">MTENPEELEYEHEEPWPNWECDMGRCLHYECVLERDGDLGDGGLESRHA</sequence>
<dbReference type="EMBL" id="JADBED010000001">
    <property type="protein sequence ID" value="MBE1524292.1"/>
    <property type="molecule type" value="Genomic_DNA"/>
</dbReference>
<proteinExistence type="predicted"/>
<protein>
    <submittedName>
        <fullName evidence="1">Uncharacterized protein</fullName>
    </submittedName>
</protein>
<keyword evidence="2" id="KW-1185">Reference proteome</keyword>
<accession>A0ABR9JFQ6</accession>
<name>A0ABR9JFQ6_9MICC</name>
<evidence type="ECO:0000313" key="1">
    <source>
        <dbReference type="EMBL" id="MBE1524292.1"/>
    </source>
</evidence>